<dbReference type="Proteomes" id="UP001185068">
    <property type="component" value="Unassembled WGS sequence"/>
</dbReference>
<organism evidence="1 3">
    <name type="scientific">Enterobacter sichuanensis</name>
    <dbReference type="NCBI Taxonomy" id="2071710"/>
    <lineage>
        <taxon>Bacteria</taxon>
        <taxon>Pseudomonadati</taxon>
        <taxon>Pseudomonadota</taxon>
        <taxon>Gammaproteobacteria</taxon>
        <taxon>Enterobacterales</taxon>
        <taxon>Enterobacteriaceae</taxon>
        <taxon>Enterobacter</taxon>
        <taxon>Enterobacter cloacae complex</taxon>
    </lineage>
</organism>
<dbReference type="AlphaFoldDB" id="A0A0F1B480"/>
<reference evidence="1 3" key="1">
    <citation type="submission" date="2015-03" db="EMBL/GenBank/DDBJ databases">
        <authorList>
            <person name="McCorrison J."/>
            <person name="Sanka R."/>
            <person name="Adams M."/>
            <person name="Brinkac L."/>
            <person name="Nierman W."/>
            <person name="Sutton G."/>
            <person name="Nelson K."/>
            <person name="Kiedrowski L."/>
            <person name="Guerrero D."/>
            <person name="Bonomo R."/>
        </authorList>
    </citation>
    <scope>NUCLEOTIDE SEQUENCE [LARGE SCALE GENOMIC DNA]</scope>
    <source>
        <strain evidence="1 3">35699</strain>
    </source>
</reference>
<accession>A0A0F1B480</accession>
<evidence type="ECO:0000313" key="1">
    <source>
        <dbReference type="EMBL" id="KJN28957.1"/>
    </source>
</evidence>
<dbReference type="Pfam" id="PF03692">
    <property type="entry name" value="CxxCxxCC"/>
    <property type="match status" value="1"/>
</dbReference>
<evidence type="ECO:0000313" key="3">
    <source>
        <dbReference type="Proteomes" id="UP000033352"/>
    </source>
</evidence>
<protein>
    <submittedName>
        <fullName evidence="2">YkgJ family cysteine cluster protein</fullName>
    </submittedName>
</protein>
<dbReference type="InterPro" id="IPR005358">
    <property type="entry name" value="Puta_zinc/iron-chelating_dom"/>
</dbReference>
<dbReference type="EMBL" id="JALLIR010000001">
    <property type="protein sequence ID" value="MDR9945918.1"/>
    <property type="molecule type" value="Genomic_DNA"/>
</dbReference>
<dbReference type="PANTHER" id="PTHR36931:SF1">
    <property type="entry name" value="UPF0153 PROTEIN YEIW"/>
    <property type="match status" value="1"/>
</dbReference>
<proteinExistence type="predicted"/>
<dbReference type="EMBL" id="JZYX01000012">
    <property type="protein sequence ID" value="KJN28957.1"/>
    <property type="molecule type" value="Genomic_DNA"/>
</dbReference>
<name>A0A0F1B480_9ENTR</name>
<dbReference type="InterPro" id="IPR052572">
    <property type="entry name" value="UPF0153_domain"/>
</dbReference>
<comment type="caution">
    <text evidence="1">The sequence shown here is derived from an EMBL/GenBank/DDBJ whole genome shotgun (WGS) entry which is preliminary data.</text>
</comment>
<reference evidence="2" key="2">
    <citation type="submission" date="2022-11" db="EMBL/GenBank/DDBJ databases">
        <title>blaNDM-1 and qnrB1 co-producing ST413 Enterobacter.</title>
        <authorList>
            <person name="Halder G."/>
            <person name="Chaudhuri B."/>
            <person name="Dutta S."/>
        </authorList>
    </citation>
    <scope>NUCLEOTIDE SEQUENCE</scope>
    <source>
        <strain evidence="2">PEER684</strain>
    </source>
</reference>
<gene>
    <name evidence="2" type="ORF">MX989_07465</name>
    <name evidence="1" type="ORF">SS37_07400</name>
</gene>
<sequence length="84" mass="8879">MDCRPDCGACCTAPSISSPIPGMPEGKPANTRCVQLSETNLCMIFGSPLRPKVCSGLQPSAEMCGTTREQAMTYLLELEALTAP</sequence>
<dbReference type="OrthoDB" id="9803986at2"/>
<dbReference type="PATRIC" id="fig|1619248.3.peg.469"/>
<dbReference type="PANTHER" id="PTHR36931">
    <property type="entry name" value="UPF0153 PROTEIN YEIW"/>
    <property type="match status" value="1"/>
</dbReference>
<evidence type="ECO:0000313" key="2">
    <source>
        <dbReference type="EMBL" id="MDR9945918.1"/>
    </source>
</evidence>
<dbReference type="RefSeq" id="WP_025756276.1">
    <property type="nucleotide sequence ID" value="NZ_CP143650.1"/>
</dbReference>
<dbReference type="Proteomes" id="UP000033352">
    <property type="component" value="Unassembled WGS sequence"/>
</dbReference>